<evidence type="ECO:0000256" key="4">
    <source>
        <dbReference type="ARBA" id="ARBA00023008"/>
    </source>
</evidence>
<dbReference type="InterPro" id="IPR001083">
    <property type="entry name" value="Cu_fist_DNA-bd_dom"/>
</dbReference>
<dbReference type="GO" id="GO:0006879">
    <property type="term" value="P:intracellular iron ion homeostasis"/>
    <property type="evidence" value="ECO:0007669"/>
    <property type="project" value="TreeGrafter"/>
</dbReference>
<evidence type="ECO:0000313" key="9">
    <source>
        <dbReference type="Proteomes" id="UP000788993"/>
    </source>
</evidence>
<dbReference type="FunFam" id="3.90.430.10:FF:000001">
    <property type="entry name" value="Copper fist DNA-binding protein"/>
    <property type="match status" value="1"/>
</dbReference>
<evidence type="ECO:0000256" key="6">
    <source>
        <dbReference type="ARBA" id="ARBA00023163"/>
    </source>
</evidence>
<dbReference type="Proteomes" id="UP000788993">
    <property type="component" value="Unassembled WGS sequence"/>
</dbReference>
<evidence type="ECO:0000256" key="3">
    <source>
        <dbReference type="ARBA" id="ARBA00022833"/>
    </source>
</evidence>
<evidence type="ECO:0000256" key="1">
    <source>
        <dbReference type="ARBA" id="ARBA00004123"/>
    </source>
</evidence>
<dbReference type="SMART" id="SM01090">
    <property type="entry name" value="Copper-fist"/>
    <property type="match status" value="1"/>
</dbReference>
<evidence type="ECO:0000256" key="5">
    <source>
        <dbReference type="ARBA" id="ARBA00023015"/>
    </source>
</evidence>
<dbReference type="PANTHER" id="PTHR28088:SF5">
    <property type="entry name" value="TRANSCRIPTIONAL ACTIVATOR HAA1-RELATED"/>
    <property type="match status" value="1"/>
</dbReference>
<comment type="caution">
    <text evidence="8">The sequence shown here is derived from an EMBL/GenBank/DDBJ whole genome shotgun (WGS) entry which is preliminary data.</text>
</comment>
<dbReference type="InterPro" id="IPR036395">
    <property type="entry name" value="Cu_fist_DNA-bd_dom_sf"/>
</dbReference>
<dbReference type="GO" id="GO:0006878">
    <property type="term" value="P:intracellular copper ion homeostasis"/>
    <property type="evidence" value="ECO:0007669"/>
    <property type="project" value="TreeGrafter"/>
</dbReference>
<reference evidence="8" key="2">
    <citation type="submission" date="2021-01" db="EMBL/GenBank/DDBJ databases">
        <authorList>
            <person name="Schikora-Tamarit M.A."/>
        </authorList>
    </citation>
    <scope>NUCLEOTIDE SEQUENCE</scope>
    <source>
        <strain evidence="8">NCAIM Y.01608</strain>
    </source>
</reference>
<proteinExistence type="predicted"/>
<gene>
    <name evidence="8" type="ORF">OGATHE_005438</name>
</gene>
<accession>A0A1B7SNR5</accession>
<dbReference type="SMART" id="SM00412">
    <property type="entry name" value="Cu_FIST"/>
    <property type="match status" value="1"/>
</dbReference>
<organism evidence="8 9">
    <name type="scientific">Ogataea polymorpha</name>
    <dbReference type="NCBI Taxonomy" id="460523"/>
    <lineage>
        <taxon>Eukaryota</taxon>
        <taxon>Fungi</taxon>
        <taxon>Dikarya</taxon>
        <taxon>Ascomycota</taxon>
        <taxon>Saccharomycotina</taxon>
        <taxon>Pichiomycetes</taxon>
        <taxon>Pichiales</taxon>
        <taxon>Pichiaceae</taxon>
        <taxon>Ogataea</taxon>
    </lineage>
</organism>
<keyword evidence="4" id="KW-0186">Copper</keyword>
<protein>
    <submittedName>
        <fullName evidence="8">Uncharacterized protein</fullName>
    </submittedName>
</protein>
<keyword evidence="7" id="KW-0539">Nucleus</keyword>
<dbReference type="Gene3D" id="3.90.430.10">
    <property type="entry name" value="Copper fist DNA-binding domain"/>
    <property type="match status" value="1"/>
</dbReference>
<dbReference type="GO" id="GO:0045944">
    <property type="term" value="P:positive regulation of transcription by RNA polymerase II"/>
    <property type="evidence" value="ECO:0007669"/>
    <property type="project" value="TreeGrafter"/>
</dbReference>
<keyword evidence="3" id="KW-0862">Zinc</keyword>
<dbReference type="InterPro" id="IPR051763">
    <property type="entry name" value="Copper_Homeo_Regul"/>
</dbReference>
<dbReference type="PROSITE" id="PS50073">
    <property type="entry name" value="COPPER_FIST_2"/>
    <property type="match status" value="1"/>
</dbReference>
<dbReference type="GO" id="GO:0000981">
    <property type="term" value="F:DNA-binding transcription factor activity, RNA polymerase II-specific"/>
    <property type="evidence" value="ECO:0007669"/>
    <property type="project" value="TreeGrafter"/>
</dbReference>
<evidence type="ECO:0000313" key="8">
    <source>
        <dbReference type="EMBL" id="KAH3661105.1"/>
    </source>
</evidence>
<name>A0A1B7SNR5_9ASCO</name>
<keyword evidence="2" id="KW-0479">Metal-binding</keyword>
<keyword evidence="9" id="KW-1185">Reference proteome</keyword>
<dbReference type="PANTHER" id="PTHR28088">
    <property type="entry name" value="TRANSCRIPTIONAL ACTIVATOR HAA1-RELATED"/>
    <property type="match status" value="1"/>
</dbReference>
<dbReference type="Pfam" id="PF00649">
    <property type="entry name" value="Copper-fist"/>
    <property type="match status" value="1"/>
</dbReference>
<evidence type="ECO:0000256" key="7">
    <source>
        <dbReference type="ARBA" id="ARBA00023242"/>
    </source>
</evidence>
<dbReference type="SUPFAM" id="SSF57879">
    <property type="entry name" value="Zinc domain conserved in yeast copper-regulated transcription factors"/>
    <property type="match status" value="1"/>
</dbReference>
<dbReference type="EMBL" id="JAEUBD010001468">
    <property type="protein sequence ID" value="KAH3661105.1"/>
    <property type="molecule type" value="Genomic_DNA"/>
</dbReference>
<dbReference type="PROSITE" id="PS01119">
    <property type="entry name" value="COPPER_FIST_1"/>
    <property type="match status" value="1"/>
</dbReference>
<dbReference type="PRINTS" id="PR00617">
    <property type="entry name" value="COPPERFIST"/>
</dbReference>
<evidence type="ECO:0000256" key="2">
    <source>
        <dbReference type="ARBA" id="ARBA00022723"/>
    </source>
</evidence>
<comment type="subcellular location">
    <subcellularLocation>
        <location evidence="1">Nucleus</location>
    </subcellularLocation>
</comment>
<dbReference type="GO" id="GO:0000978">
    <property type="term" value="F:RNA polymerase II cis-regulatory region sequence-specific DNA binding"/>
    <property type="evidence" value="ECO:0007669"/>
    <property type="project" value="TreeGrafter"/>
</dbReference>
<sequence length="276" mass="30702">MILVDGDKYACEQCIRGHRSSQCQHIKRHLVLVRSRGRPATDSSKRIAIMGEQLLPADPQHENHEHWGCPQSRNPENSVIVLKANKRQVFNVSKKSLRLLDPVIEVPNKEAGLELISKRRHGRGNCRSKKSKTQPEEQPMTYDMFLTESCTVPGSCLCEPDACTCHFCQVHNQGVPPDPPTVTCGKVEVQPEPTSSANGIFEEECCCADDDCGCYNCEKHGIVNGQKMGLQEAALSFLNSLDISQLDFDCCCPDDACNCTNCFKHGRFQNESLYGS</sequence>
<dbReference type="GO" id="GO:0005634">
    <property type="term" value="C:nucleus"/>
    <property type="evidence" value="ECO:0007669"/>
    <property type="project" value="UniProtKB-SubCell"/>
</dbReference>
<dbReference type="AlphaFoldDB" id="A0A1B7SNR5"/>
<keyword evidence="6" id="KW-0804">Transcription</keyword>
<reference evidence="8" key="1">
    <citation type="journal article" date="2021" name="Open Biol.">
        <title>Shared evolutionary footprints suggest mitochondrial oxidative damage underlies multiple complex I losses in fungi.</title>
        <authorList>
            <person name="Schikora-Tamarit M.A."/>
            <person name="Marcet-Houben M."/>
            <person name="Nosek J."/>
            <person name="Gabaldon T."/>
        </authorList>
    </citation>
    <scope>NUCLEOTIDE SEQUENCE</scope>
    <source>
        <strain evidence="8">NCAIM Y.01608</strain>
    </source>
</reference>
<dbReference type="GO" id="GO:0005507">
    <property type="term" value="F:copper ion binding"/>
    <property type="evidence" value="ECO:0007669"/>
    <property type="project" value="InterPro"/>
</dbReference>
<dbReference type="RefSeq" id="XP_018212800.1">
    <property type="nucleotide sequence ID" value="XM_018357015.1"/>
</dbReference>
<keyword evidence="5" id="KW-0805">Transcription regulation</keyword>